<evidence type="ECO:0000256" key="2">
    <source>
        <dbReference type="ARBA" id="ARBA00022475"/>
    </source>
</evidence>
<dbReference type="Pfam" id="PF00003">
    <property type="entry name" value="7tm_3"/>
    <property type="match status" value="1"/>
</dbReference>
<comment type="subcellular location">
    <subcellularLocation>
        <location evidence="1">Cell membrane</location>
        <topology evidence="1">Multi-pass membrane protein</topology>
    </subcellularLocation>
</comment>
<feature type="chain" id="PRO_5034108846" evidence="13">
    <location>
        <begin position="29"/>
        <end position="808"/>
    </location>
</feature>
<accession>A0A8C4S504</accession>
<dbReference type="Gene3D" id="2.10.50.30">
    <property type="entry name" value="GPCR, family 3, nine cysteines domain"/>
    <property type="match status" value="1"/>
</dbReference>
<evidence type="ECO:0000256" key="7">
    <source>
        <dbReference type="ARBA" id="ARBA00023136"/>
    </source>
</evidence>
<feature type="transmembrane region" description="Helical" evidence="12">
    <location>
        <begin position="702"/>
        <end position="719"/>
    </location>
</feature>
<evidence type="ECO:0000313" key="16">
    <source>
        <dbReference type="Proteomes" id="UP000694620"/>
    </source>
</evidence>
<evidence type="ECO:0000256" key="8">
    <source>
        <dbReference type="ARBA" id="ARBA00023170"/>
    </source>
</evidence>
<sequence length="808" mass="90474">NCSGIFTLLCPMLLPVCWMILMVPPSAGRFLAVVNWCTDLIGHNIVPSCLCSCSNWRNVQQFLMVEAMRFAVDEINNSSNILPNITLGYQLLDNCSMEENFHSILHLLSDTEVDVLYVWHDPSKYLPTALAIIGPGDSTAWHLVTQNAPFYRLAFFLQIDFFDSVQMLANKRLYPSYFCTVPSTLEQTRAILRLMQRFSWTWVAIVGSSTDYGQESMQLFLDMSATYGVCVPYLHTITTSPQDTMRILAEIMAVNVTVIFAEDTVVESFFQVAVNQSIEGKVWVASNTWSVSTRVAAVSGILKTGTVLGIAVKERPMPGFEEYLSKKFQSPAPHTGSNGLMTSCMGLTAKQILSYTGTRVSYGVYAAVHAASEALNLALGCKPNLCERKRIYPWQVLNAMKTMNFSISNVTGDPNRQELVESEYDIITWHATAQLPSVTIVGHYSRRRGLKLNKTLIGWGTIGQQEPFSVCSEECSLTARKERGSQKCCFQCIPCAPGMFTNKSNPYTCQSCNVNEWWNPFEQRCLKREVEFLRWSDPAAMLLTCVSWLAVILTLGIIVLFLWYQDTPVVKATGGRMSLVMLVCLTVAYVNISLYIGKPFNLVCLIRHPIYAITSSICLSCMAVKSFQLVCIFKLARRLPSAYNYWAHHSGPVLTIVGFTVVDIIIQVTHCILTHPKATVDTSSFPDLILLNCSHSLQLLDIFYKTLLSLLAFLLAYLSKDLPPSYSEVRCIAFSALIFLVGWGFYLTVHVLELGRLSSVLKVLSILLSLLGITAGYFLPRCYIILIQPERNTATFFQNMIHEYTMGS</sequence>
<comment type="similarity">
    <text evidence="11">Belongs to the G-protein coupled receptor 3 family. TAS1R subfamily.</text>
</comment>
<feature type="transmembrane region" description="Helical" evidence="12">
    <location>
        <begin position="761"/>
        <end position="779"/>
    </location>
</feature>
<evidence type="ECO:0000256" key="1">
    <source>
        <dbReference type="ARBA" id="ARBA00004651"/>
    </source>
</evidence>
<evidence type="ECO:0000256" key="3">
    <source>
        <dbReference type="ARBA" id="ARBA00022692"/>
    </source>
</evidence>
<dbReference type="Proteomes" id="UP000694620">
    <property type="component" value="Chromosome 8"/>
</dbReference>
<keyword evidence="10" id="KW-0807">Transducer</keyword>
<feature type="transmembrane region" description="Helical" evidence="12">
    <location>
        <begin position="609"/>
        <end position="633"/>
    </location>
</feature>
<feature type="transmembrane region" description="Helical" evidence="12">
    <location>
        <begin position="576"/>
        <end position="597"/>
    </location>
</feature>
<dbReference type="PANTHER" id="PTHR24061">
    <property type="entry name" value="CALCIUM-SENSING RECEPTOR-RELATED"/>
    <property type="match status" value="1"/>
</dbReference>
<evidence type="ECO:0000313" key="15">
    <source>
        <dbReference type="Ensembl" id="ENSECRP00000009525.1"/>
    </source>
</evidence>
<evidence type="ECO:0000256" key="12">
    <source>
        <dbReference type="SAM" id="Phobius"/>
    </source>
</evidence>
<dbReference type="InterPro" id="IPR001828">
    <property type="entry name" value="ANF_lig-bd_rcpt"/>
</dbReference>
<dbReference type="InterPro" id="IPR017978">
    <property type="entry name" value="GPCR_3_C"/>
</dbReference>
<dbReference type="InterPro" id="IPR028082">
    <property type="entry name" value="Peripla_BP_I"/>
</dbReference>
<evidence type="ECO:0000256" key="4">
    <source>
        <dbReference type="ARBA" id="ARBA00022729"/>
    </source>
</evidence>
<evidence type="ECO:0000256" key="13">
    <source>
        <dbReference type="SAM" id="SignalP"/>
    </source>
</evidence>
<dbReference type="SUPFAM" id="SSF53822">
    <property type="entry name" value="Periplasmic binding protein-like I"/>
    <property type="match status" value="1"/>
</dbReference>
<evidence type="ECO:0000256" key="9">
    <source>
        <dbReference type="ARBA" id="ARBA00023180"/>
    </source>
</evidence>
<reference evidence="15" key="1">
    <citation type="submission" date="2021-06" db="EMBL/GenBank/DDBJ databases">
        <authorList>
            <consortium name="Wellcome Sanger Institute Data Sharing"/>
        </authorList>
    </citation>
    <scope>NUCLEOTIDE SEQUENCE [LARGE SCALE GENOMIC DNA]</scope>
</reference>
<keyword evidence="8" id="KW-0675">Receptor</keyword>
<dbReference type="InterPro" id="IPR000337">
    <property type="entry name" value="GPCR_3"/>
</dbReference>
<dbReference type="Ensembl" id="ENSECRT00000009676.1">
    <property type="protein sequence ID" value="ENSECRP00000009525.1"/>
    <property type="gene ID" value="ENSECRG00000006350.1"/>
</dbReference>
<dbReference type="FunFam" id="3.40.50.2300:FF:000016">
    <property type="entry name" value="Taste 1 receptor member 2"/>
    <property type="match status" value="1"/>
</dbReference>
<reference evidence="15" key="3">
    <citation type="submission" date="2025-09" db="UniProtKB">
        <authorList>
            <consortium name="Ensembl"/>
        </authorList>
    </citation>
    <scope>IDENTIFICATION</scope>
</reference>
<dbReference type="InterPro" id="IPR000068">
    <property type="entry name" value="GPCR_3_Ca_sens_rcpt-rel"/>
</dbReference>
<keyword evidence="4 13" id="KW-0732">Signal</keyword>
<dbReference type="Gene3D" id="3.40.50.2300">
    <property type="match status" value="2"/>
</dbReference>
<dbReference type="Pfam" id="PF07562">
    <property type="entry name" value="NCD3G"/>
    <property type="match status" value="1"/>
</dbReference>
<keyword evidence="3 12" id="KW-0812">Transmembrane</keyword>
<keyword evidence="9" id="KW-0325">Glycoprotein</keyword>
<keyword evidence="2" id="KW-1003">Cell membrane</keyword>
<dbReference type="GO" id="GO:0050909">
    <property type="term" value="P:sensory perception of taste"/>
    <property type="evidence" value="ECO:0007669"/>
    <property type="project" value="UniProtKB-ARBA"/>
</dbReference>
<dbReference type="GeneTree" id="ENSGT00940000161264"/>
<keyword evidence="16" id="KW-1185">Reference proteome</keyword>
<dbReference type="Pfam" id="PF01094">
    <property type="entry name" value="ANF_receptor"/>
    <property type="match status" value="1"/>
</dbReference>
<protein>
    <submittedName>
        <fullName evidence="15">Taste receptor type 1 member 2-like</fullName>
    </submittedName>
</protein>
<feature type="transmembrane region" description="Helical" evidence="12">
    <location>
        <begin position="731"/>
        <end position="749"/>
    </location>
</feature>
<name>A0A8C4S504_ERPCA</name>
<evidence type="ECO:0000256" key="11">
    <source>
        <dbReference type="ARBA" id="ARBA00038492"/>
    </source>
</evidence>
<proteinExistence type="inferred from homology"/>
<feature type="transmembrane region" description="Helical" evidence="12">
    <location>
        <begin position="539"/>
        <end position="564"/>
    </location>
</feature>
<dbReference type="InterPro" id="IPR011500">
    <property type="entry name" value="GPCR_3_9-Cys_dom"/>
</dbReference>
<feature type="signal peptide" evidence="13">
    <location>
        <begin position="1"/>
        <end position="28"/>
    </location>
</feature>
<dbReference type="FunFam" id="2.10.50.30:FF:000004">
    <property type="entry name" value="Taste receptor type 1 member 3-like protein"/>
    <property type="match status" value="1"/>
</dbReference>
<evidence type="ECO:0000256" key="5">
    <source>
        <dbReference type="ARBA" id="ARBA00022989"/>
    </source>
</evidence>
<dbReference type="AlphaFoldDB" id="A0A8C4S504"/>
<dbReference type="InterPro" id="IPR017979">
    <property type="entry name" value="GPCR_3_CS"/>
</dbReference>
<feature type="domain" description="G-protein coupled receptors family 3 profile" evidence="14">
    <location>
        <begin position="539"/>
        <end position="793"/>
    </location>
</feature>
<dbReference type="PANTHER" id="PTHR24061:SF3">
    <property type="entry name" value="TASTE RECEPTOR TYPE 1 MEMBER 1"/>
    <property type="match status" value="1"/>
</dbReference>
<evidence type="ECO:0000259" key="14">
    <source>
        <dbReference type="PROSITE" id="PS50259"/>
    </source>
</evidence>
<keyword evidence="5 12" id="KW-1133">Transmembrane helix</keyword>
<dbReference type="GO" id="GO:0004930">
    <property type="term" value="F:G protein-coupled receptor activity"/>
    <property type="evidence" value="ECO:0007669"/>
    <property type="project" value="UniProtKB-KW"/>
</dbReference>
<dbReference type="PROSITE" id="PS00980">
    <property type="entry name" value="G_PROTEIN_RECEP_F3_2"/>
    <property type="match status" value="1"/>
</dbReference>
<dbReference type="PROSITE" id="PS50259">
    <property type="entry name" value="G_PROTEIN_RECEP_F3_4"/>
    <property type="match status" value="1"/>
</dbReference>
<dbReference type="InterPro" id="IPR038550">
    <property type="entry name" value="GPCR_3_9-Cys_sf"/>
</dbReference>
<reference evidence="15" key="2">
    <citation type="submission" date="2025-08" db="UniProtKB">
        <authorList>
            <consortium name="Ensembl"/>
        </authorList>
    </citation>
    <scope>IDENTIFICATION</scope>
</reference>
<keyword evidence="6" id="KW-0297">G-protein coupled receptor</keyword>
<dbReference type="GO" id="GO:0005886">
    <property type="term" value="C:plasma membrane"/>
    <property type="evidence" value="ECO:0007669"/>
    <property type="project" value="UniProtKB-SubCell"/>
</dbReference>
<evidence type="ECO:0000256" key="6">
    <source>
        <dbReference type="ARBA" id="ARBA00023040"/>
    </source>
</evidence>
<keyword evidence="7 12" id="KW-0472">Membrane</keyword>
<feature type="transmembrane region" description="Helical" evidence="12">
    <location>
        <begin position="653"/>
        <end position="675"/>
    </location>
</feature>
<organism evidence="15 16">
    <name type="scientific">Erpetoichthys calabaricus</name>
    <name type="common">Rope fish</name>
    <name type="synonym">Calamoichthys calabaricus</name>
    <dbReference type="NCBI Taxonomy" id="27687"/>
    <lineage>
        <taxon>Eukaryota</taxon>
        <taxon>Metazoa</taxon>
        <taxon>Chordata</taxon>
        <taxon>Craniata</taxon>
        <taxon>Vertebrata</taxon>
        <taxon>Euteleostomi</taxon>
        <taxon>Actinopterygii</taxon>
        <taxon>Polypteriformes</taxon>
        <taxon>Polypteridae</taxon>
        <taxon>Erpetoichthys</taxon>
    </lineage>
</organism>
<dbReference type="PRINTS" id="PR00248">
    <property type="entry name" value="GPCRMGR"/>
</dbReference>
<evidence type="ECO:0000256" key="10">
    <source>
        <dbReference type="ARBA" id="ARBA00023224"/>
    </source>
</evidence>